<gene>
    <name evidence="2" type="ORF">CJU94_15715</name>
</gene>
<accession>A0A248VKT9</accession>
<evidence type="ECO:0000313" key="2">
    <source>
        <dbReference type="EMBL" id="ASV99464.1"/>
    </source>
</evidence>
<dbReference type="Proteomes" id="UP000215158">
    <property type="component" value="Chromosome 1"/>
</dbReference>
<dbReference type="OrthoDB" id="191143at2"/>
<dbReference type="EMBL" id="CP022989">
    <property type="protein sequence ID" value="ASV99464.1"/>
    <property type="molecule type" value="Genomic_DNA"/>
</dbReference>
<keyword evidence="1" id="KW-0732">Signal</keyword>
<feature type="chain" id="PRO_5012331837" description="Phenol degradation protein meta" evidence="1">
    <location>
        <begin position="28"/>
        <end position="307"/>
    </location>
</feature>
<keyword evidence="3" id="KW-1185">Reference proteome</keyword>
<dbReference type="PROSITE" id="PS51257">
    <property type="entry name" value="PROKAR_LIPOPROTEIN"/>
    <property type="match status" value="1"/>
</dbReference>
<organism evidence="2 3">
    <name type="scientific">Paraburkholderia aromaticivorans</name>
    <dbReference type="NCBI Taxonomy" id="2026199"/>
    <lineage>
        <taxon>Bacteria</taxon>
        <taxon>Pseudomonadati</taxon>
        <taxon>Pseudomonadota</taxon>
        <taxon>Betaproteobacteria</taxon>
        <taxon>Burkholderiales</taxon>
        <taxon>Burkholderiaceae</taxon>
        <taxon>Paraburkholderia</taxon>
    </lineage>
</organism>
<proteinExistence type="predicted"/>
<dbReference type="Pfam" id="PF13557">
    <property type="entry name" value="Phenol_MetA_deg"/>
    <property type="match status" value="1"/>
</dbReference>
<sequence>MRHRPCRWALIRDSAVGLLFPVAVACAQELEPRTYSPSPVGTHFLVGTWSYLSGDVLTDSSLPITGVRAQFNLWSLAYVTTFGFLGHTASLGLGLPFARGNVSGDVVDSPTEVHRAGLGDMRLRFAFNLFGNPPLPPDAFATHEPATAAGTSLTIIVPTGQYDGSRLVNIGTNRWAFKPEFGVSQPLGNWFVDGSAGVWFFTANNAFFNGKQRTQAPLMTFQIHGGYTFRPGLWLAGDLGYVSGGRTSTNGIEAQDRQANVRYGVTVSAPIARGWSTKLALSHGLVTRAGGDFTSITLTLQYRWFDR</sequence>
<dbReference type="KEGG" id="parb:CJU94_15715"/>
<protein>
    <recommendedName>
        <fullName evidence="4">Phenol degradation protein meta</fullName>
    </recommendedName>
</protein>
<feature type="signal peptide" evidence="1">
    <location>
        <begin position="1"/>
        <end position="27"/>
    </location>
</feature>
<evidence type="ECO:0000313" key="3">
    <source>
        <dbReference type="Proteomes" id="UP000215158"/>
    </source>
</evidence>
<evidence type="ECO:0000256" key="1">
    <source>
        <dbReference type="SAM" id="SignalP"/>
    </source>
</evidence>
<evidence type="ECO:0008006" key="4">
    <source>
        <dbReference type="Google" id="ProtNLM"/>
    </source>
</evidence>
<dbReference type="AlphaFoldDB" id="A0A248VKT9"/>
<reference evidence="2 3" key="1">
    <citation type="submission" date="2017-08" db="EMBL/GenBank/DDBJ databases">
        <title>Identification and genetic characteristics of simultaneous BTEX- and naphthalene-degrading Paraburkholderia sp. BN5 isolated from petroleum-contaminated soil.</title>
        <authorList>
            <person name="Lee Y."/>
            <person name="Jeon C.O."/>
        </authorList>
    </citation>
    <scope>NUCLEOTIDE SEQUENCE [LARGE SCALE GENOMIC DNA]</scope>
    <source>
        <strain evidence="2 3">BN5</strain>
    </source>
</reference>
<name>A0A248VKT9_9BURK</name>
<dbReference type="InterPro" id="IPR025737">
    <property type="entry name" value="FApF"/>
</dbReference>